<proteinExistence type="predicted"/>
<name>A0ABV6IG95_9BURK</name>
<gene>
    <name evidence="1" type="ORF">ACFFJH_13660</name>
</gene>
<keyword evidence="2" id="KW-1185">Reference proteome</keyword>
<protein>
    <submittedName>
        <fullName evidence="1">Uncharacterized protein</fullName>
    </submittedName>
</protein>
<sequence>MQTLQKSGREIITIFQTLLLCFGLQSSASADDSHTSPILHCKVSYAGTTQTIDTSFLQDPYLAPMHDIGGRFSFKAVMVGTNSKIDYIKLYAYLQGRELDTPIHQAIYRKPILISKKMKALTPLNHLYAGEVEREMQYQCFLGRAQK</sequence>
<evidence type="ECO:0000313" key="2">
    <source>
        <dbReference type="Proteomes" id="UP001589844"/>
    </source>
</evidence>
<dbReference type="RefSeq" id="WP_390213405.1">
    <property type="nucleotide sequence ID" value="NZ_JBHLXJ010000015.1"/>
</dbReference>
<dbReference type="Proteomes" id="UP001589844">
    <property type="component" value="Unassembled WGS sequence"/>
</dbReference>
<evidence type="ECO:0000313" key="1">
    <source>
        <dbReference type="EMBL" id="MFC0350860.1"/>
    </source>
</evidence>
<reference evidence="1 2" key="1">
    <citation type="submission" date="2024-09" db="EMBL/GenBank/DDBJ databases">
        <authorList>
            <person name="Sun Q."/>
            <person name="Mori K."/>
        </authorList>
    </citation>
    <scope>NUCLEOTIDE SEQUENCE [LARGE SCALE GENOMIC DNA]</scope>
    <source>
        <strain evidence="1 2">CCM 8677</strain>
    </source>
</reference>
<organism evidence="1 2">
    <name type="scientific">Undibacterium danionis</name>
    <dbReference type="NCBI Taxonomy" id="1812100"/>
    <lineage>
        <taxon>Bacteria</taxon>
        <taxon>Pseudomonadati</taxon>
        <taxon>Pseudomonadota</taxon>
        <taxon>Betaproteobacteria</taxon>
        <taxon>Burkholderiales</taxon>
        <taxon>Oxalobacteraceae</taxon>
        <taxon>Undibacterium</taxon>
    </lineage>
</organism>
<comment type="caution">
    <text evidence="1">The sequence shown here is derived from an EMBL/GenBank/DDBJ whole genome shotgun (WGS) entry which is preliminary data.</text>
</comment>
<accession>A0ABV6IG95</accession>
<dbReference type="EMBL" id="JBHLXJ010000015">
    <property type="protein sequence ID" value="MFC0350860.1"/>
    <property type="molecule type" value="Genomic_DNA"/>
</dbReference>